<dbReference type="EMBL" id="NKCI01000031">
    <property type="protein sequence ID" value="RSL64954.1"/>
    <property type="molecule type" value="Genomic_DNA"/>
</dbReference>
<gene>
    <name evidence="2" type="ORF">CEP54_004425</name>
</gene>
<accession>A0A428QI13</accession>
<sequence length="112" mass="12097">MTKPVGGRKEHENSSQSRAQQLGGGDSGVLCDPEDDCLIVNGNQTAPPTVCPPFRELPPRRKVVWVWICCCCGHGGMKVSVDPCPNCGIPRCPNCTTQRLNIRGASEDIHIV</sequence>
<evidence type="ECO:0000313" key="2">
    <source>
        <dbReference type="EMBL" id="RSL64954.1"/>
    </source>
</evidence>
<reference evidence="2 3" key="1">
    <citation type="submission" date="2017-06" db="EMBL/GenBank/DDBJ databases">
        <title>Comparative genomic analysis of Ambrosia Fusariam Clade fungi.</title>
        <authorList>
            <person name="Stajich J.E."/>
            <person name="Carrillo J."/>
            <person name="Kijimoto T."/>
            <person name="Eskalen A."/>
            <person name="O'Donnell K."/>
            <person name="Kasson M."/>
        </authorList>
    </citation>
    <scope>NUCLEOTIDE SEQUENCE [LARGE SCALE GENOMIC DNA]</scope>
    <source>
        <strain evidence="2 3">NRRL62584</strain>
    </source>
</reference>
<feature type="region of interest" description="Disordered" evidence="1">
    <location>
        <begin position="1"/>
        <end position="28"/>
    </location>
</feature>
<dbReference type="AlphaFoldDB" id="A0A428QI13"/>
<dbReference type="OrthoDB" id="5100024at2759"/>
<proteinExistence type="predicted"/>
<evidence type="ECO:0000256" key="1">
    <source>
        <dbReference type="SAM" id="MobiDB-lite"/>
    </source>
</evidence>
<protein>
    <submittedName>
        <fullName evidence="2">Uncharacterized protein</fullName>
    </submittedName>
</protein>
<name>A0A428QI13_9HYPO</name>
<dbReference type="Proteomes" id="UP000288168">
    <property type="component" value="Unassembled WGS sequence"/>
</dbReference>
<evidence type="ECO:0000313" key="3">
    <source>
        <dbReference type="Proteomes" id="UP000288168"/>
    </source>
</evidence>
<organism evidence="2 3">
    <name type="scientific">Fusarium duplospermum</name>
    <dbReference type="NCBI Taxonomy" id="1325734"/>
    <lineage>
        <taxon>Eukaryota</taxon>
        <taxon>Fungi</taxon>
        <taxon>Dikarya</taxon>
        <taxon>Ascomycota</taxon>
        <taxon>Pezizomycotina</taxon>
        <taxon>Sordariomycetes</taxon>
        <taxon>Hypocreomycetidae</taxon>
        <taxon>Hypocreales</taxon>
        <taxon>Nectriaceae</taxon>
        <taxon>Fusarium</taxon>
        <taxon>Fusarium solani species complex</taxon>
    </lineage>
</organism>
<keyword evidence="3" id="KW-1185">Reference proteome</keyword>
<comment type="caution">
    <text evidence="2">The sequence shown here is derived from an EMBL/GenBank/DDBJ whole genome shotgun (WGS) entry which is preliminary data.</text>
</comment>